<evidence type="ECO:0000313" key="1">
    <source>
        <dbReference type="EMBL" id="NHC36033.1"/>
    </source>
</evidence>
<dbReference type="AlphaFoldDB" id="A0A9X5E763"/>
<gene>
    <name evidence="1" type="ORF">QH73_0015490</name>
</gene>
<organism evidence="1 2">
    <name type="scientific">Scytonema millei VB511283</name>
    <dbReference type="NCBI Taxonomy" id="1245923"/>
    <lineage>
        <taxon>Bacteria</taxon>
        <taxon>Bacillati</taxon>
        <taxon>Cyanobacteriota</taxon>
        <taxon>Cyanophyceae</taxon>
        <taxon>Nostocales</taxon>
        <taxon>Scytonemataceae</taxon>
        <taxon>Scytonema</taxon>
    </lineage>
</organism>
<sequence length="331" mass="38386">MLSPTIAWKPVGHINTPSSRLRCFLPCQYLRNRGWSCELFSSKNIDRYQLVVFQKTYDEENIGLAKSLKSKGIKTVFDLCDNLFVYPDTVDRQREKLLQSMIDTVDAVSVSTPEVEKLIHSKNTQVIDDAIDEPQINSLINFCFKRKNYFKNSTEQQFKVVWYGSAGLENPPYGIVDLPSVLPFLDKLHSTLPVSLTVISSSETLFKKYVNGVSFPVKYYNWKKATFQYLFKQHDVCIIPININPFTICKSNNRLILSLLLGVPVIADKIPSYEEFRDFILFSDWQNSLYTYATNKELRHQHIAQAQKYINMKYNKDRVISQWTSLFQALL</sequence>
<dbReference type="EMBL" id="JTJC03000004">
    <property type="protein sequence ID" value="NHC36033.1"/>
    <property type="molecule type" value="Genomic_DNA"/>
</dbReference>
<evidence type="ECO:0000313" key="2">
    <source>
        <dbReference type="Proteomes" id="UP000031532"/>
    </source>
</evidence>
<protein>
    <submittedName>
        <fullName evidence="1">Glycosyltransferase family 4 protein</fullName>
    </submittedName>
</protein>
<comment type="caution">
    <text evidence="1">The sequence shown here is derived from an EMBL/GenBank/DDBJ whole genome shotgun (WGS) entry which is preliminary data.</text>
</comment>
<dbReference type="Gene3D" id="3.40.50.2000">
    <property type="entry name" value="Glycogen Phosphorylase B"/>
    <property type="match status" value="1"/>
</dbReference>
<dbReference type="Proteomes" id="UP000031532">
    <property type="component" value="Unassembled WGS sequence"/>
</dbReference>
<dbReference type="OrthoDB" id="581374at2"/>
<keyword evidence="2" id="KW-1185">Reference proteome</keyword>
<name>A0A9X5E763_9CYAN</name>
<proteinExistence type="predicted"/>
<dbReference type="SUPFAM" id="SSF53756">
    <property type="entry name" value="UDP-Glycosyltransferase/glycogen phosphorylase"/>
    <property type="match status" value="1"/>
</dbReference>
<dbReference type="RefSeq" id="WP_132867135.1">
    <property type="nucleotide sequence ID" value="NZ_JTJC03000004.1"/>
</dbReference>
<reference evidence="1 2" key="1">
    <citation type="journal article" date="2015" name="Genome Announc.">
        <title>Draft Genome Sequence of the Terrestrial Cyanobacterium Scytonema millei VB511283, Isolated from Eastern India.</title>
        <authorList>
            <person name="Sen D."/>
            <person name="Chandrababunaidu M.M."/>
            <person name="Singh D."/>
            <person name="Sanghi N."/>
            <person name="Ghorai A."/>
            <person name="Mishra G.P."/>
            <person name="Madduluri M."/>
            <person name="Adhikary S.P."/>
            <person name="Tripathy S."/>
        </authorList>
    </citation>
    <scope>NUCLEOTIDE SEQUENCE [LARGE SCALE GENOMIC DNA]</scope>
    <source>
        <strain evidence="1 2">VB511283</strain>
    </source>
</reference>
<accession>A0A9X5E763</accession>